<keyword evidence="1" id="KW-0805">Transcription regulation</keyword>
<keyword evidence="1" id="KW-0319">Glycerol metabolism</keyword>
<protein>
    <recommendedName>
        <fullName evidence="1">Glycerol uptake operon antiterminator regulatory protein</fullName>
    </recommendedName>
</protein>
<sequence length="189" mass="20793">MRENNVELALEENPIIAAVKDKNGLKEAIQTDCNTIFILNSDIINVGEIVDQVKAHNKLAFVHIDLLEGTSNKEVALQFLKESTKADGIISTKAQMVHAARNYGFYTVHRFFLVDSMSFRSIDKQIANSNPHFIEILPGGMSKAIGWVKDKINTPIIASGLVCEKDDVVTALQAGAVAISSTNSDVWYM</sequence>
<dbReference type="SUPFAM" id="SSF110391">
    <property type="entry name" value="GlpP-like"/>
    <property type="match status" value="1"/>
</dbReference>
<comment type="caution">
    <text evidence="2">The sequence shown here is derived from an EMBL/GenBank/DDBJ whole genome shotgun (WGS) entry which is preliminary data.</text>
</comment>
<comment type="function">
    <text evidence="1">Regulates expression of the glpD operon. In the presence of glycerol 3-phosphate (G3P) causes antitermination of transcription of glpD at the inverted repeat of the leader region to enhance its transcription. Binds and stabilizes glpD leader mRNA.</text>
</comment>
<keyword evidence="3" id="KW-1185">Reference proteome</keyword>
<evidence type="ECO:0000313" key="2">
    <source>
        <dbReference type="EMBL" id="MFC7063185.1"/>
    </source>
</evidence>
<dbReference type="Pfam" id="PF04309">
    <property type="entry name" value="G3P_antiterm"/>
    <property type="match status" value="1"/>
</dbReference>
<accession>A0ABW2EQQ3</accession>
<evidence type="ECO:0000256" key="1">
    <source>
        <dbReference type="PIRNR" id="PIRNR016897"/>
    </source>
</evidence>
<keyword evidence="1" id="KW-0804">Transcription</keyword>
<name>A0ABW2EQQ3_9BACI</name>
<keyword evidence="1" id="KW-0694">RNA-binding</keyword>
<proteinExistence type="predicted"/>
<dbReference type="Proteomes" id="UP001596410">
    <property type="component" value="Unassembled WGS sequence"/>
</dbReference>
<evidence type="ECO:0000313" key="3">
    <source>
        <dbReference type="Proteomes" id="UP001596410"/>
    </source>
</evidence>
<dbReference type="EMBL" id="JBHSZV010000040">
    <property type="protein sequence ID" value="MFC7063185.1"/>
    <property type="molecule type" value="Genomic_DNA"/>
</dbReference>
<reference evidence="3" key="1">
    <citation type="journal article" date="2019" name="Int. J. Syst. Evol. Microbiol.">
        <title>The Global Catalogue of Microorganisms (GCM) 10K type strain sequencing project: providing services to taxonomists for standard genome sequencing and annotation.</title>
        <authorList>
            <consortium name="The Broad Institute Genomics Platform"/>
            <consortium name="The Broad Institute Genome Sequencing Center for Infectious Disease"/>
            <person name="Wu L."/>
            <person name="Ma J."/>
        </authorList>
    </citation>
    <scope>NUCLEOTIDE SEQUENCE [LARGE SCALE GENOMIC DNA]</scope>
    <source>
        <strain evidence="3">CGMCC 4.1621</strain>
    </source>
</reference>
<dbReference type="RefSeq" id="WP_204710054.1">
    <property type="nucleotide sequence ID" value="NZ_JBHSZV010000040.1"/>
</dbReference>
<dbReference type="PIRSF" id="PIRSF016897">
    <property type="entry name" value="GlpP"/>
    <property type="match status" value="1"/>
</dbReference>
<dbReference type="PANTHER" id="PTHR35787">
    <property type="entry name" value="GLYCEROL UPTAKE OPERON ANTITERMINATOR REGULATORY PROTEIN"/>
    <property type="match status" value="1"/>
</dbReference>
<dbReference type="Gene3D" id="3.20.20.70">
    <property type="entry name" value="Aldolase class I"/>
    <property type="match status" value="1"/>
</dbReference>
<gene>
    <name evidence="2" type="ORF">ACFQIC_15295</name>
</gene>
<dbReference type="InterPro" id="IPR006699">
    <property type="entry name" value="GlpP"/>
</dbReference>
<organism evidence="2 3">
    <name type="scientific">Halobacillus seohaensis</name>
    <dbReference type="NCBI Taxonomy" id="447421"/>
    <lineage>
        <taxon>Bacteria</taxon>
        <taxon>Bacillati</taxon>
        <taxon>Bacillota</taxon>
        <taxon>Bacilli</taxon>
        <taxon>Bacillales</taxon>
        <taxon>Bacillaceae</taxon>
        <taxon>Halobacillus</taxon>
    </lineage>
</organism>
<dbReference type="InterPro" id="IPR013785">
    <property type="entry name" value="Aldolase_TIM"/>
</dbReference>
<dbReference type="PANTHER" id="PTHR35787:SF1">
    <property type="entry name" value="GLYCEROL UPTAKE OPERON ANTITERMINATOR REGULATORY PROTEIN"/>
    <property type="match status" value="1"/>
</dbReference>